<keyword evidence="1" id="KW-0175">Coiled coil</keyword>
<feature type="coiled-coil region" evidence="1">
    <location>
        <begin position="123"/>
        <end position="150"/>
    </location>
</feature>
<dbReference type="AlphaFoldDB" id="A0A644WP20"/>
<accession>A0A644WP20</accession>
<name>A0A644WP20_9ZZZZ</name>
<comment type="caution">
    <text evidence="2">The sequence shown here is derived from an EMBL/GenBank/DDBJ whole genome shotgun (WGS) entry which is preliminary data.</text>
</comment>
<gene>
    <name evidence="2" type="ORF">SDC9_50301</name>
</gene>
<sequence length="204" mass="23507">MYFILHKQLSVMTDTESPSANVLCSISALILLYEKKKKLLESNMDEIFRGNGGFASLNEVDKHINSSKELYAIKCEIEELLDDADSLQWLEQFKGVEDGDTEDSRKIKAEQYDSLLHEKYVKADAIQLKIEILECELEDLQRQKQDLDNYGRALFLRWEEVSGILDLEDDPDYDPLNNVEAETTGKLDDLKSRLHMVNVTIERS</sequence>
<evidence type="ECO:0000313" key="2">
    <source>
        <dbReference type="EMBL" id="MPM04034.1"/>
    </source>
</evidence>
<dbReference type="EMBL" id="VSSQ01001003">
    <property type="protein sequence ID" value="MPM04034.1"/>
    <property type="molecule type" value="Genomic_DNA"/>
</dbReference>
<protein>
    <submittedName>
        <fullName evidence="2">Uncharacterized protein</fullName>
    </submittedName>
</protein>
<organism evidence="2">
    <name type="scientific">bioreactor metagenome</name>
    <dbReference type="NCBI Taxonomy" id="1076179"/>
    <lineage>
        <taxon>unclassified sequences</taxon>
        <taxon>metagenomes</taxon>
        <taxon>ecological metagenomes</taxon>
    </lineage>
</organism>
<proteinExistence type="predicted"/>
<evidence type="ECO:0000256" key="1">
    <source>
        <dbReference type="SAM" id="Coils"/>
    </source>
</evidence>
<reference evidence="2" key="1">
    <citation type="submission" date="2019-08" db="EMBL/GenBank/DDBJ databases">
        <authorList>
            <person name="Kucharzyk K."/>
            <person name="Murdoch R.W."/>
            <person name="Higgins S."/>
            <person name="Loffler F."/>
        </authorList>
    </citation>
    <scope>NUCLEOTIDE SEQUENCE</scope>
</reference>